<name>A0A5E8CMH8_9ZZZZ</name>
<dbReference type="AlphaFoldDB" id="A0A5E8CMH8"/>
<feature type="transmembrane region" description="Helical" evidence="1">
    <location>
        <begin position="213"/>
        <end position="235"/>
    </location>
</feature>
<feature type="transmembrane region" description="Helical" evidence="1">
    <location>
        <begin position="97"/>
        <end position="119"/>
    </location>
</feature>
<dbReference type="PROSITE" id="PS50244">
    <property type="entry name" value="S5A_REDUCTASE"/>
    <property type="match status" value="1"/>
</dbReference>
<keyword evidence="1" id="KW-0812">Transmembrane</keyword>
<feature type="transmembrane region" description="Helical" evidence="1">
    <location>
        <begin position="131"/>
        <end position="153"/>
    </location>
</feature>
<accession>A0A5E8CMH8</accession>
<feature type="transmembrane region" description="Helical" evidence="1">
    <location>
        <begin position="189"/>
        <end position="207"/>
    </location>
</feature>
<reference evidence="2" key="1">
    <citation type="submission" date="2019-09" db="EMBL/GenBank/DDBJ databases">
        <authorList>
            <person name="Needham M D."/>
        </authorList>
    </citation>
    <scope>NUCLEOTIDE SEQUENCE</scope>
</reference>
<dbReference type="PANTHER" id="PTHR32251">
    <property type="entry name" value="3-OXO-5-ALPHA-STEROID 4-DEHYDROGENASE"/>
    <property type="match status" value="1"/>
</dbReference>
<dbReference type="InterPro" id="IPR010721">
    <property type="entry name" value="UstE-like"/>
</dbReference>
<dbReference type="Gene3D" id="1.20.120.1630">
    <property type="match status" value="1"/>
</dbReference>
<feature type="transmembrane region" description="Helical" evidence="1">
    <location>
        <begin position="56"/>
        <end position="76"/>
    </location>
</feature>
<protein>
    <submittedName>
        <fullName evidence="2">Uncharacterized protein</fullName>
    </submittedName>
</protein>
<proteinExistence type="predicted"/>
<feature type="transmembrane region" description="Helical" evidence="1">
    <location>
        <begin position="6"/>
        <end position="22"/>
    </location>
</feature>
<gene>
    <name evidence="2" type="ORF">CPAV1605_1231</name>
</gene>
<dbReference type="Pfam" id="PF06966">
    <property type="entry name" value="DUF1295"/>
    <property type="match status" value="1"/>
</dbReference>
<keyword evidence="1" id="KW-0472">Membrane</keyword>
<dbReference type="PANTHER" id="PTHR32251:SF17">
    <property type="entry name" value="STEROID 5-ALPHA REDUCTASE C-TERMINAL DOMAIN-CONTAINING PROTEIN"/>
    <property type="match status" value="1"/>
</dbReference>
<dbReference type="EMBL" id="CABVLZ010000004">
    <property type="protein sequence ID" value="VVU95480.1"/>
    <property type="molecule type" value="Genomic_DNA"/>
</dbReference>
<evidence type="ECO:0000313" key="2">
    <source>
        <dbReference type="EMBL" id="VVU95480.1"/>
    </source>
</evidence>
<evidence type="ECO:0000256" key="1">
    <source>
        <dbReference type="SAM" id="Phobius"/>
    </source>
</evidence>
<sequence length="271" mass="31757">MILYSYLIIIILNLVICCFHSIPLKSDKYFDLTGAVSFILSILYSILVYFPFSYSTVLVSIFALIWSLRLGYYLFTRTLKLGLDNRFQPYRQNPIKFLIPFSMQIIWIASLTTPLLYLYKYDNVKITKKRIYLSIFVSGIIIWLFGFSLEVVADYQKKKFISLGLRKTKGFISSGVWSLSRHPNYMGEIILWLGISIMAFAKIAFLQPVYTRFIIFIAPIVSYILLKYFSGIPILEKNDIIKFGKIIEYLNYKKNTPILFFNPLKLLFFKK</sequence>
<keyword evidence="1" id="KW-1133">Transmembrane helix</keyword>
<feature type="transmembrane region" description="Helical" evidence="1">
    <location>
        <begin position="29"/>
        <end position="50"/>
    </location>
</feature>
<dbReference type="GO" id="GO:0016020">
    <property type="term" value="C:membrane"/>
    <property type="evidence" value="ECO:0007669"/>
    <property type="project" value="TreeGrafter"/>
</dbReference>
<organism evidence="2">
    <name type="scientific">seawater metagenome</name>
    <dbReference type="NCBI Taxonomy" id="1561972"/>
    <lineage>
        <taxon>unclassified sequences</taxon>
        <taxon>metagenomes</taxon>
        <taxon>ecological metagenomes</taxon>
    </lineage>
</organism>